<dbReference type="AlphaFoldDB" id="A0A0R1GVZ1"/>
<feature type="binding site" evidence="1">
    <location>
        <position position="188"/>
    </location>
    <ligand>
        <name>Zn(2+)</name>
        <dbReference type="ChEBI" id="CHEBI:29105"/>
    </ligand>
</feature>
<comment type="caution">
    <text evidence="2">The sequence shown here is derived from an EMBL/GenBank/DDBJ whole genome shotgun (WGS) entry which is preliminary data.</text>
</comment>
<gene>
    <name evidence="2" type="ORF">FC62_GL000901</name>
</gene>
<keyword evidence="2" id="KW-0326">Glycosidase</keyword>
<keyword evidence="3" id="KW-1185">Reference proteome</keyword>
<evidence type="ECO:0000313" key="2">
    <source>
        <dbReference type="EMBL" id="KRK38126.1"/>
    </source>
</evidence>
<accession>A0A0R1GVZ1</accession>
<dbReference type="PATRIC" id="fig|1423722.3.peg.917"/>
<dbReference type="Gene3D" id="1.10.340.30">
    <property type="entry name" value="Hypothetical protein, domain 2"/>
    <property type="match status" value="1"/>
</dbReference>
<keyword evidence="2" id="KW-0378">Hydrolase</keyword>
<dbReference type="GO" id="GO:0008725">
    <property type="term" value="F:DNA-3-methyladenine glycosylase activity"/>
    <property type="evidence" value="ECO:0007669"/>
    <property type="project" value="InterPro"/>
</dbReference>
<dbReference type="PANTHER" id="PTHR30037">
    <property type="entry name" value="DNA-3-METHYLADENINE GLYCOSYLASE 1"/>
    <property type="match status" value="1"/>
</dbReference>
<dbReference type="InterPro" id="IPR005019">
    <property type="entry name" value="Adenine_glyco"/>
</dbReference>
<feature type="binding site" evidence="1">
    <location>
        <position position="31"/>
    </location>
    <ligand>
        <name>Zn(2+)</name>
        <dbReference type="ChEBI" id="CHEBI:29105"/>
    </ligand>
</feature>
<keyword evidence="1" id="KW-0862">Zinc</keyword>
<dbReference type="EMBL" id="AZCV01000002">
    <property type="protein sequence ID" value="KRK38126.1"/>
    <property type="molecule type" value="Genomic_DNA"/>
</dbReference>
<feature type="binding site" evidence="1">
    <location>
        <position position="192"/>
    </location>
    <ligand>
        <name>Zn(2+)</name>
        <dbReference type="ChEBI" id="CHEBI:29105"/>
    </ligand>
</feature>
<organism evidence="2 3">
    <name type="scientific">Amylolactobacillus amylotrophicus DSM 20534</name>
    <dbReference type="NCBI Taxonomy" id="1423722"/>
    <lineage>
        <taxon>Bacteria</taxon>
        <taxon>Bacillati</taxon>
        <taxon>Bacillota</taxon>
        <taxon>Bacilli</taxon>
        <taxon>Lactobacillales</taxon>
        <taxon>Lactobacillaceae</taxon>
        <taxon>Amylolactobacillus</taxon>
    </lineage>
</organism>
<reference evidence="2 3" key="1">
    <citation type="journal article" date="2015" name="Genome Announc.">
        <title>Expanding the biotechnology potential of lactobacilli through comparative genomics of 213 strains and associated genera.</title>
        <authorList>
            <person name="Sun Z."/>
            <person name="Harris H.M."/>
            <person name="McCann A."/>
            <person name="Guo C."/>
            <person name="Argimon S."/>
            <person name="Zhang W."/>
            <person name="Yang X."/>
            <person name="Jeffery I.B."/>
            <person name="Cooney J.C."/>
            <person name="Kagawa T.F."/>
            <person name="Liu W."/>
            <person name="Song Y."/>
            <person name="Salvetti E."/>
            <person name="Wrobel A."/>
            <person name="Rasinkangas P."/>
            <person name="Parkhill J."/>
            <person name="Rea M.C."/>
            <person name="O'Sullivan O."/>
            <person name="Ritari J."/>
            <person name="Douillard F.P."/>
            <person name="Paul Ross R."/>
            <person name="Yang R."/>
            <person name="Briner A.E."/>
            <person name="Felis G.E."/>
            <person name="de Vos W.M."/>
            <person name="Barrangou R."/>
            <person name="Klaenhammer T.R."/>
            <person name="Caufield P.W."/>
            <person name="Cui Y."/>
            <person name="Zhang H."/>
            <person name="O'Toole P.W."/>
        </authorList>
    </citation>
    <scope>NUCLEOTIDE SEQUENCE [LARGE SCALE GENOMIC DNA]</scope>
    <source>
        <strain evidence="2 3">DSM 20534</strain>
    </source>
</reference>
<evidence type="ECO:0000313" key="3">
    <source>
        <dbReference type="Proteomes" id="UP000050909"/>
    </source>
</evidence>
<dbReference type="InterPro" id="IPR052891">
    <property type="entry name" value="DNA-3mA_glycosylase"/>
</dbReference>
<evidence type="ECO:0000256" key="1">
    <source>
        <dbReference type="PIRSR" id="PIRSR605019-1"/>
    </source>
</evidence>
<dbReference type="GO" id="GO:0046872">
    <property type="term" value="F:metal ion binding"/>
    <property type="evidence" value="ECO:0007669"/>
    <property type="project" value="UniProtKB-KW"/>
</dbReference>
<protein>
    <submittedName>
        <fullName evidence="2">DNA-3-methyladenine glycosidase</fullName>
    </submittedName>
</protein>
<dbReference type="PANTHER" id="PTHR30037:SF4">
    <property type="entry name" value="DNA-3-METHYLADENINE GLYCOSYLASE I"/>
    <property type="match status" value="1"/>
</dbReference>
<sequence length="196" mass="22037">MTTKKNELSSTKALVRCSWGATNEPLMQEYHDQIWGKFTTNDTELFEYLTLEIFQAGLSWSTIINKQAAFKTAFAGYDLSQIAAFSDKEVARLLNNPAIIRNRLKINATINNARIVQVLQQEYGSFNAYLLSVWPEIVDNQPTTDEEVPAISEAAIALTKQLKKAGLKFIGPTITYSFLEATGRINDHLVSCSFKY</sequence>
<dbReference type="GO" id="GO:0006284">
    <property type="term" value="P:base-excision repair"/>
    <property type="evidence" value="ECO:0007669"/>
    <property type="project" value="InterPro"/>
</dbReference>
<dbReference type="SUPFAM" id="SSF48150">
    <property type="entry name" value="DNA-glycosylase"/>
    <property type="match status" value="1"/>
</dbReference>
<keyword evidence="1" id="KW-0479">Metal-binding</keyword>
<dbReference type="Proteomes" id="UP000050909">
    <property type="component" value="Unassembled WGS sequence"/>
</dbReference>
<dbReference type="Pfam" id="PF03352">
    <property type="entry name" value="Adenine_glyco"/>
    <property type="match status" value="1"/>
</dbReference>
<dbReference type="RefSeq" id="WP_056945913.1">
    <property type="nucleotide sequence ID" value="NZ_AZCV01000002.1"/>
</dbReference>
<dbReference type="InterPro" id="IPR011257">
    <property type="entry name" value="DNA_glycosylase"/>
</dbReference>
<name>A0A0R1GVZ1_9LACO</name>
<proteinExistence type="predicted"/>
<feature type="binding site" evidence="1">
    <location>
        <position position="17"/>
    </location>
    <ligand>
        <name>Zn(2+)</name>
        <dbReference type="ChEBI" id="CHEBI:29105"/>
    </ligand>
</feature>